<organism evidence="1 2">
    <name type="scientific">Romanomermis culicivorax</name>
    <name type="common">Nematode worm</name>
    <dbReference type="NCBI Taxonomy" id="13658"/>
    <lineage>
        <taxon>Eukaryota</taxon>
        <taxon>Metazoa</taxon>
        <taxon>Ecdysozoa</taxon>
        <taxon>Nematoda</taxon>
        <taxon>Enoplea</taxon>
        <taxon>Dorylaimia</taxon>
        <taxon>Mermithida</taxon>
        <taxon>Mermithoidea</taxon>
        <taxon>Mermithidae</taxon>
        <taxon>Romanomermis</taxon>
    </lineage>
</organism>
<evidence type="ECO:0000313" key="1">
    <source>
        <dbReference type="Proteomes" id="UP000887565"/>
    </source>
</evidence>
<name>A0A915JSY9_ROMCU</name>
<protein>
    <submittedName>
        <fullName evidence="2">Uncharacterized protein</fullName>
    </submittedName>
</protein>
<reference evidence="2" key="1">
    <citation type="submission" date="2022-11" db="UniProtKB">
        <authorList>
            <consortium name="WormBaseParasite"/>
        </authorList>
    </citation>
    <scope>IDENTIFICATION</scope>
</reference>
<keyword evidence="1" id="KW-1185">Reference proteome</keyword>
<sequence>MGNKKYSNIYVVENEMKSNAVFRISVRRIDDSFRRRLNVIDIFMRYVEGNLAFERKSRCLTNAFRPIKFNLEKIRGYV</sequence>
<proteinExistence type="predicted"/>
<dbReference type="Proteomes" id="UP000887565">
    <property type="component" value="Unplaced"/>
</dbReference>
<evidence type="ECO:0000313" key="2">
    <source>
        <dbReference type="WBParaSite" id="nRc.2.0.1.t29430-RA"/>
    </source>
</evidence>
<dbReference type="AlphaFoldDB" id="A0A915JSY9"/>
<accession>A0A915JSY9</accession>
<dbReference type="WBParaSite" id="nRc.2.0.1.t29430-RA">
    <property type="protein sequence ID" value="nRc.2.0.1.t29430-RA"/>
    <property type="gene ID" value="nRc.2.0.1.g29430"/>
</dbReference>